<proteinExistence type="predicted"/>
<dbReference type="OrthoDB" id="9974346at2"/>
<dbReference type="SUPFAM" id="SSF52402">
    <property type="entry name" value="Adenine nucleotide alpha hydrolases-like"/>
    <property type="match status" value="1"/>
</dbReference>
<dbReference type="AlphaFoldDB" id="A0A1I1M8K0"/>
<gene>
    <name evidence="1" type="ORF">SAMN05421780_11055</name>
</gene>
<reference evidence="1 2" key="1">
    <citation type="submission" date="2016-10" db="EMBL/GenBank/DDBJ databases">
        <authorList>
            <person name="de Groot N.N."/>
        </authorList>
    </citation>
    <scope>NUCLEOTIDE SEQUENCE [LARGE SCALE GENOMIC DNA]</scope>
    <source>
        <strain evidence="1 2">DSM 6793</strain>
    </source>
</reference>
<accession>A0A1I1M8K0</accession>
<dbReference type="Proteomes" id="UP000199514">
    <property type="component" value="Unassembled WGS sequence"/>
</dbReference>
<evidence type="ECO:0008006" key="3">
    <source>
        <dbReference type="Google" id="ProtNLM"/>
    </source>
</evidence>
<evidence type="ECO:0000313" key="1">
    <source>
        <dbReference type="EMBL" id="SFC81092.1"/>
    </source>
</evidence>
<name>A0A1I1M8K0_9BACT</name>
<dbReference type="Gene3D" id="3.40.50.620">
    <property type="entry name" value="HUPs"/>
    <property type="match status" value="1"/>
</dbReference>
<organism evidence="1 2">
    <name type="scientific">Flexibacter flexilis DSM 6793</name>
    <dbReference type="NCBI Taxonomy" id="927664"/>
    <lineage>
        <taxon>Bacteria</taxon>
        <taxon>Pseudomonadati</taxon>
        <taxon>Bacteroidota</taxon>
        <taxon>Cytophagia</taxon>
        <taxon>Cytophagales</taxon>
        <taxon>Flexibacteraceae</taxon>
        <taxon>Flexibacter</taxon>
    </lineage>
</organism>
<dbReference type="STRING" id="927664.SAMN05421780_11055"/>
<sequence length="269" mass="31370">MKKVDSIFVSNTLHQTPCCVPYFGQKIMVGLSGGINSMAVLCDLIESKAKPAELHLFYAHFAEHSPDTFQFVADGIRYARKHFDNVKVKITSNSILRYFKEQNLIPHPINSPCSKNLKIIPMAVYCFENGIKYDLVGYVKHELKRRGERQQKVMQVDMFTPEKHYTIGSFTDEWCFDIVKKHIGWYPKIYDIKDENGKRIFSHNNCLPCKNMNPKDFAAVAEFYPDNYLRALQLSQELKKFWGRSEDDFYFTFEGRELGQPSTCNDCRW</sequence>
<dbReference type="RefSeq" id="WP_091515020.1">
    <property type="nucleotide sequence ID" value="NZ_FOLE01000010.1"/>
</dbReference>
<keyword evidence="2" id="KW-1185">Reference proteome</keyword>
<dbReference type="EMBL" id="FOLE01000010">
    <property type="protein sequence ID" value="SFC81092.1"/>
    <property type="molecule type" value="Genomic_DNA"/>
</dbReference>
<evidence type="ECO:0000313" key="2">
    <source>
        <dbReference type="Proteomes" id="UP000199514"/>
    </source>
</evidence>
<protein>
    <recommendedName>
        <fullName evidence="3">3'-phosphoadenosine 5'-phosphosulfate sulfotransferase (PAPS reductase)/FAD synthetase</fullName>
    </recommendedName>
</protein>
<dbReference type="InterPro" id="IPR014729">
    <property type="entry name" value="Rossmann-like_a/b/a_fold"/>
</dbReference>